<accession>A0ABV5K746</accession>
<keyword evidence="1 2" id="KW-0238">DNA-binding</keyword>
<feature type="DNA-binding region" description="H-T-H motif" evidence="2">
    <location>
        <begin position="34"/>
        <end position="53"/>
    </location>
</feature>
<dbReference type="Proteomes" id="UP001589750">
    <property type="component" value="Unassembled WGS sequence"/>
</dbReference>
<sequence length="214" mass="23272">MTDTPSSSADETRRRLVHAATVGFAENGVHTASLLEITRKAGQRNRGAVHYHFASRTGMLVAVLEQHVEMLAARERELLAVAQARPDTDIASAVEALVRPAVELAELGSEGRAYLMILAQLVEENPETMDPDVLGALERLGGYDAYALLERRVPPLPDDVRSERLSLVTAFILRTIADRGRAGERPSSRRQLEPEPFTANLVAMVVGMLSAPAP</sequence>
<gene>
    <name evidence="4" type="ORF">ACFFRI_05925</name>
</gene>
<feature type="domain" description="HTH tetR-type" evidence="3">
    <location>
        <begin position="10"/>
        <end position="71"/>
    </location>
</feature>
<evidence type="ECO:0000256" key="1">
    <source>
        <dbReference type="ARBA" id="ARBA00023125"/>
    </source>
</evidence>
<evidence type="ECO:0000313" key="4">
    <source>
        <dbReference type="EMBL" id="MFB9312577.1"/>
    </source>
</evidence>
<proteinExistence type="predicted"/>
<evidence type="ECO:0000313" key="5">
    <source>
        <dbReference type="Proteomes" id="UP001589750"/>
    </source>
</evidence>
<dbReference type="Pfam" id="PF17939">
    <property type="entry name" value="TetR_C_30"/>
    <property type="match status" value="1"/>
</dbReference>
<reference evidence="4 5" key="1">
    <citation type="submission" date="2024-09" db="EMBL/GenBank/DDBJ databases">
        <authorList>
            <person name="Sun Q."/>
            <person name="Mori K."/>
        </authorList>
    </citation>
    <scope>NUCLEOTIDE SEQUENCE [LARGE SCALE GENOMIC DNA]</scope>
    <source>
        <strain evidence="4 5">JCM 9626</strain>
    </source>
</reference>
<evidence type="ECO:0000259" key="3">
    <source>
        <dbReference type="PROSITE" id="PS50977"/>
    </source>
</evidence>
<dbReference type="SUPFAM" id="SSF46689">
    <property type="entry name" value="Homeodomain-like"/>
    <property type="match status" value="1"/>
</dbReference>
<dbReference type="RefSeq" id="WP_140007603.1">
    <property type="nucleotide sequence ID" value="NZ_JBHMDG010000007.1"/>
</dbReference>
<name>A0ABV5K746_9ACTN</name>
<dbReference type="EMBL" id="JBHMDG010000007">
    <property type="protein sequence ID" value="MFB9312577.1"/>
    <property type="molecule type" value="Genomic_DNA"/>
</dbReference>
<dbReference type="Gene3D" id="1.10.357.10">
    <property type="entry name" value="Tetracycline Repressor, domain 2"/>
    <property type="match status" value="1"/>
</dbReference>
<organism evidence="4 5">
    <name type="scientific">Nocardioides plantarum</name>
    <dbReference type="NCBI Taxonomy" id="29299"/>
    <lineage>
        <taxon>Bacteria</taxon>
        <taxon>Bacillati</taxon>
        <taxon>Actinomycetota</taxon>
        <taxon>Actinomycetes</taxon>
        <taxon>Propionibacteriales</taxon>
        <taxon>Nocardioidaceae</taxon>
        <taxon>Nocardioides</taxon>
    </lineage>
</organism>
<dbReference type="InterPro" id="IPR009057">
    <property type="entry name" value="Homeodomain-like_sf"/>
</dbReference>
<dbReference type="PROSITE" id="PS50977">
    <property type="entry name" value="HTH_TETR_2"/>
    <property type="match status" value="1"/>
</dbReference>
<keyword evidence="5" id="KW-1185">Reference proteome</keyword>
<dbReference type="Pfam" id="PF00440">
    <property type="entry name" value="TetR_N"/>
    <property type="match status" value="1"/>
</dbReference>
<dbReference type="InterPro" id="IPR001647">
    <property type="entry name" value="HTH_TetR"/>
</dbReference>
<protein>
    <submittedName>
        <fullName evidence="4">TetR/AcrR family transcriptional regulator</fullName>
    </submittedName>
</protein>
<dbReference type="InterPro" id="IPR041586">
    <property type="entry name" value="PsrA_TetR_C"/>
</dbReference>
<comment type="caution">
    <text evidence="4">The sequence shown here is derived from an EMBL/GenBank/DDBJ whole genome shotgun (WGS) entry which is preliminary data.</text>
</comment>
<evidence type="ECO:0000256" key="2">
    <source>
        <dbReference type="PROSITE-ProRule" id="PRU00335"/>
    </source>
</evidence>